<feature type="domain" description="Fucosyltransferase N-terminal" evidence="15">
    <location>
        <begin position="81"/>
        <end position="199"/>
    </location>
</feature>
<keyword evidence="8" id="KW-1133">Transmembrane helix</keyword>
<dbReference type="InterPro" id="IPR055270">
    <property type="entry name" value="Glyco_tran_10_C"/>
</dbReference>
<feature type="chain" id="PRO_5011907503" description="Fucosyltransferase" evidence="13">
    <location>
        <begin position="24"/>
        <end position="419"/>
    </location>
</feature>
<evidence type="ECO:0000256" key="2">
    <source>
        <dbReference type="ARBA" id="ARBA00004922"/>
    </source>
</evidence>
<dbReference type="PANTHER" id="PTHR48438:SF1">
    <property type="entry name" value="ALPHA-(1,3)-FUCOSYLTRANSFERASE C-RELATED"/>
    <property type="match status" value="1"/>
</dbReference>
<dbReference type="AlphaFoldDB" id="A0A1Y1MSZ2"/>
<sequence>MIKIRSVVMAILALLIVTPYLQMKYTEHIVILQEDVNHTHNALYRNWRNLTLKEKNSLSKLGRILFLQEPLPETPNRSTPYTILVWKHGKSLEMRHINQYTKQRLNPFQSCSVNKCRITYKDDDLPIADLVLFHMHRIKNLHDLPHNKRVQKQIWAFLTDESPYHTFLYSKDNRITDYDGVFNWSMSYRMHSDIPVPYGRTLSKNTPVNIWNYETWQQSKNQTVLVALMASNCGGQSGRWEYVRELQKHIQIDVYGDCGNLKCAGHYDLDCPKLSKYKFYLSFENSNCDEYITEKVWWNAYQKNAIPIVMGGSKESYKKILPPDSYIHVNDFATPHSLADYIRYLNDTASELKIYFQWKKSFSVLNEHGYFQSASVHYCRICEALHYNSKDVKVYTSLESFLDKGRCQPKWSAVVDGGG</sequence>
<feature type="signal peptide" evidence="13">
    <location>
        <begin position="1"/>
        <end position="23"/>
    </location>
</feature>
<dbReference type="InterPro" id="IPR038577">
    <property type="entry name" value="GT10-like_C_sf"/>
</dbReference>
<evidence type="ECO:0000256" key="12">
    <source>
        <dbReference type="RuleBase" id="RU003832"/>
    </source>
</evidence>
<dbReference type="InterPro" id="IPR031481">
    <property type="entry name" value="Glyco_tran_10_N"/>
</dbReference>
<dbReference type="UniPathway" id="UPA00378"/>
<protein>
    <recommendedName>
        <fullName evidence="12">Fucosyltransferase</fullName>
        <ecNumber evidence="12">2.4.1.-</ecNumber>
    </recommendedName>
</protein>
<keyword evidence="11" id="KW-0325">Glycoprotein</keyword>
<feature type="domain" description="Fucosyltransferase C-terminal" evidence="14">
    <location>
        <begin position="221"/>
        <end position="400"/>
    </location>
</feature>
<dbReference type="Pfam" id="PF17039">
    <property type="entry name" value="Glyco_tran_10_N"/>
    <property type="match status" value="1"/>
</dbReference>
<name>A0A1Y1MSZ2_PHOPY</name>
<comment type="similarity">
    <text evidence="3 12">Belongs to the glycosyltransferase 10 family.</text>
</comment>
<keyword evidence="4 12" id="KW-0328">Glycosyltransferase</keyword>
<dbReference type="EMBL" id="GEZM01028128">
    <property type="protein sequence ID" value="JAV86448.1"/>
    <property type="molecule type" value="Transcribed_RNA"/>
</dbReference>
<evidence type="ECO:0000313" key="16">
    <source>
        <dbReference type="EMBL" id="JAV86447.1"/>
    </source>
</evidence>
<evidence type="ECO:0000256" key="8">
    <source>
        <dbReference type="ARBA" id="ARBA00022989"/>
    </source>
</evidence>
<evidence type="ECO:0000256" key="7">
    <source>
        <dbReference type="ARBA" id="ARBA00022968"/>
    </source>
</evidence>
<dbReference type="Gene3D" id="3.40.50.11660">
    <property type="entry name" value="Glycosyl transferase family 10, C-terminal domain"/>
    <property type="match status" value="1"/>
</dbReference>
<accession>A0A1Y1MSZ2</accession>
<evidence type="ECO:0000259" key="14">
    <source>
        <dbReference type="Pfam" id="PF00852"/>
    </source>
</evidence>
<evidence type="ECO:0000256" key="4">
    <source>
        <dbReference type="ARBA" id="ARBA00022676"/>
    </source>
</evidence>
<comment type="pathway">
    <text evidence="2">Protein modification; protein glycosylation.</text>
</comment>
<evidence type="ECO:0000256" key="3">
    <source>
        <dbReference type="ARBA" id="ARBA00008919"/>
    </source>
</evidence>
<evidence type="ECO:0000256" key="13">
    <source>
        <dbReference type="SAM" id="SignalP"/>
    </source>
</evidence>
<dbReference type="InterPro" id="IPR001503">
    <property type="entry name" value="Glyco_trans_10"/>
</dbReference>
<dbReference type="GO" id="GO:0008417">
    <property type="term" value="F:fucosyltransferase activity"/>
    <property type="evidence" value="ECO:0007669"/>
    <property type="project" value="InterPro"/>
</dbReference>
<evidence type="ECO:0000256" key="9">
    <source>
        <dbReference type="ARBA" id="ARBA00023034"/>
    </source>
</evidence>
<reference evidence="16" key="1">
    <citation type="journal article" date="2016" name="Sci. Rep.">
        <title>Molecular characterization of firefly nuptial gifts: a multi-omics approach sheds light on postcopulatory sexual selection.</title>
        <authorList>
            <person name="Al-Wathiqui N."/>
            <person name="Fallon T.R."/>
            <person name="South A."/>
            <person name="Weng J.K."/>
            <person name="Lewis S.M."/>
        </authorList>
    </citation>
    <scope>NUCLEOTIDE SEQUENCE</scope>
</reference>
<dbReference type="EC" id="2.4.1.-" evidence="12"/>
<dbReference type="EMBL" id="GEZM01028129">
    <property type="protein sequence ID" value="JAV86447.1"/>
    <property type="molecule type" value="Transcribed_RNA"/>
</dbReference>
<evidence type="ECO:0000256" key="6">
    <source>
        <dbReference type="ARBA" id="ARBA00022692"/>
    </source>
</evidence>
<evidence type="ECO:0000259" key="15">
    <source>
        <dbReference type="Pfam" id="PF17039"/>
    </source>
</evidence>
<dbReference type="SUPFAM" id="SSF53756">
    <property type="entry name" value="UDP-Glycosyltransferase/glycogen phosphorylase"/>
    <property type="match status" value="1"/>
</dbReference>
<organism evidence="16">
    <name type="scientific">Photinus pyralis</name>
    <name type="common">Common eastern firefly</name>
    <name type="synonym">Lampyris pyralis</name>
    <dbReference type="NCBI Taxonomy" id="7054"/>
    <lineage>
        <taxon>Eukaryota</taxon>
        <taxon>Metazoa</taxon>
        <taxon>Ecdysozoa</taxon>
        <taxon>Arthropoda</taxon>
        <taxon>Hexapoda</taxon>
        <taxon>Insecta</taxon>
        <taxon>Pterygota</taxon>
        <taxon>Neoptera</taxon>
        <taxon>Endopterygota</taxon>
        <taxon>Coleoptera</taxon>
        <taxon>Polyphaga</taxon>
        <taxon>Elateriformia</taxon>
        <taxon>Elateroidea</taxon>
        <taxon>Lampyridae</taxon>
        <taxon>Lampyrinae</taxon>
        <taxon>Photinus</taxon>
    </lineage>
</organism>
<dbReference type="PANTHER" id="PTHR48438">
    <property type="entry name" value="ALPHA-(1,3)-FUCOSYLTRANSFERASE C-RELATED"/>
    <property type="match status" value="1"/>
</dbReference>
<proteinExistence type="inferred from homology"/>
<comment type="subcellular location">
    <subcellularLocation>
        <location evidence="1 12">Golgi apparatus</location>
        <location evidence="1 12">Golgi stack membrane</location>
        <topology evidence="1 12">Single-pass type II membrane protein</topology>
    </subcellularLocation>
</comment>
<dbReference type="GO" id="GO:0032580">
    <property type="term" value="C:Golgi cisterna membrane"/>
    <property type="evidence" value="ECO:0007669"/>
    <property type="project" value="UniProtKB-SubCell"/>
</dbReference>
<evidence type="ECO:0000256" key="1">
    <source>
        <dbReference type="ARBA" id="ARBA00004447"/>
    </source>
</evidence>
<dbReference type="EMBL" id="GEZM01028131">
    <property type="protein sequence ID" value="JAV86445.1"/>
    <property type="molecule type" value="Transcribed_RNA"/>
</dbReference>
<keyword evidence="10" id="KW-0472">Membrane</keyword>
<dbReference type="FunFam" id="3.40.50.11660:FF:000006">
    <property type="entry name" value="Alpha-(1,3)-fucosyltransferase C"/>
    <property type="match status" value="1"/>
</dbReference>
<keyword evidence="9 12" id="KW-0333">Golgi apparatus</keyword>
<evidence type="ECO:0000256" key="11">
    <source>
        <dbReference type="ARBA" id="ARBA00023180"/>
    </source>
</evidence>
<keyword evidence="13" id="KW-0732">Signal</keyword>
<keyword evidence="5 12" id="KW-0808">Transferase</keyword>
<evidence type="ECO:0000256" key="5">
    <source>
        <dbReference type="ARBA" id="ARBA00022679"/>
    </source>
</evidence>
<dbReference type="Pfam" id="PF00852">
    <property type="entry name" value="Glyco_transf_10"/>
    <property type="match status" value="1"/>
</dbReference>
<evidence type="ECO:0000256" key="10">
    <source>
        <dbReference type="ARBA" id="ARBA00023136"/>
    </source>
</evidence>
<keyword evidence="6 12" id="KW-0812">Transmembrane</keyword>
<keyword evidence="7" id="KW-0735">Signal-anchor</keyword>